<accession>A0A4Z0GKR1</accession>
<dbReference type="InterPro" id="IPR002035">
    <property type="entry name" value="VWF_A"/>
</dbReference>
<dbReference type="AlphaFoldDB" id="A0A4Z0GKR1"/>
<dbReference type="PANTHER" id="PTHR30632">
    <property type="entry name" value="MOLYBDATE-BINDING PERIPLASMIC PROTEIN"/>
    <property type="match status" value="1"/>
</dbReference>
<dbReference type="SUPFAM" id="SSF53300">
    <property type="entry name" value="vWA-like"/>
    <property type="match status" value="1"/>
</dbReference>
<dbReference type="PROSITE" id="PS51257">
    <property type="entry name" value="PROKAR_LIPOPROTEIN"/>
    <property type="match status" value="1"/>
</dbReference>
<dbReference type="SMART" id="SM00327">
    <property type="entry name" value="VWA"/>
    <property type="match status" value="1"/>
</dbReference>
<evidence type="ECO:0000259" key="2">
    <source>
        <dbReference type="PROSITE" id="PS50234"/>
    </source>
</evidence>
<dbReference type="InterPro" id="IPR036465">
    <property type="entry name" value="vWFA_dom_sf"/>
</dbReference>
<name>A0A4Z0GKR1_9BACL</name>
<gene>
    <name evidence="3" type="ORF">E4665_11825</name>
</gene>
<dbReference type="Proteomes" id="UP000298347">
    <property type="component" value="Unassembled WGS sequence"/>
</dbReference>
<keyword evidence="4" id="KW-1185">Reference proteome</keyword>
<keyword evidence="1" id="KW-0732">Signal</keyword>
<dbReference type="InterPro" id="IPR050682">
    <property type="entry name" value="ModA/WtpA"/>
</dbReference>
<dbReference type="GO" id="GO:0015689">
    <property type="term" value="P:molybdate ion transport"/>
    <property type="evidence" value="ECO:0007669"/>
    <property type="project" value="TreeGrafter"/>
</dbReference>
<organism evidence="3 4">
    <name type="scientific">Sporolactobacillus shoreae</name>
    <dbReference type="NCBI Taxonomy" id="1465501"/>
    <lineage>
        <taxon>Bacteria</taxon>
        <taxon>Bacillati</taxon>
        <taxon>Bacillota</taxon>
        <taxon>Bacilli</taxon>
        <taxon>Bacillales</taxon>
        <taxon>Sporolactobacillaceae</taxon>
        <taxon>Sporolactobacillus</taxon>
    </lineage>
</organism>
<dbReference type="Pfam" id="PF13531">
    <property type="entry name" value="SBP_bac_11"/>
    <property type="match status" value="1"/>
</dbReference>
<dbReference type="PANTHER" id="PTHR30632:SF0">
    <property type="entry name" value="SULFATE-BINDING PROTEIN"/>
    <property type="match status" value="1"/>
</dbReference>
<feature type="chain" id="PRO_5021227174" evidence="1">
    <location>
        <begin position="26"/>
        <end position="527"/>
    </location>
</feature>
<dbReference type="PROSITE" id="PS50234">
    <property type="entry name" value="VWFA"/>
    <property type="match status" value="1"/>
</dbReference>
<dbReference type="Gene3D" id="3.40.190.10">
    <property type="entry name" value="Periplasmic binding protein-like II"/>
    <property type="match status" value="2"/>
</dbReference>
<comment type="caution">
    <text evidence="3">The sequence shown here is derived from an EMBL/GenBank/DDBJ whole genome shotgun (WGS) entry which is preliminary data.</text>
</comment>
<feature type="signal peptide" evidence="1">
    <location>
        <begin position="1"/>
        <end position="25"/>
    </location>
</feature>
<reference evidence="3 4" key="1">
    <citation type="journal article" date="2015" name="Int. J. Syst. Evol. Microbiol.">
        <title>Sporolactobacillus shoreae sp. nov. and Sporolactobacillus spathodeae sp. nov., two spore-forming lactic acid bacteria isolated from tree barks in Thailand.</title>
        <authorList>
            <person name="Thamacharoensuk T."/>
            <person name="Kitahara M."/>
            <person name="Ohkuma M."/>
            <person name="Thongchul N."/>
            <person name="Tanasupawat S."/>
        </authorList>
    </citation>
    <scope>NUCLEOTIDE SEQUENCE [LARGE SCALE GENOMIC DNA]</scope>
    <source>
        <strain evidence="3 4">BK92</strain>
    </source>
</reference>
<sequence length="527" mass="57623">MKKISILLMALILLISLLSGCSALSQKDNRANTFTILSASENKEIEPIIQQFAKANHINIQMDYKGSVDIMQALKKPSGYDAVWPANSMWITMGDTKHVVKLQKSIMTSPVVFGIRKSVAQKLGFVGKNVSIKDILKAIQTKKLTFAMTSATQSNSGASAYIGFLSALLGDPQTITSAQLQNPGLRDQMRTLLSGVDRSSGSSEWLKNLYLKGHYDAMVNYESVIISTNQELTKQGREPLYVVYPQDGLSIADSPLGYVDNGNASKEGQFKKLQNYLLSDKIQRELLKYGRRTGIGGTVTNASSKVFNPNWGIDTQRVLSPIHMPSADVIRSALDLYQTGLRKPSFTVYCLDFSGSMAGGGQDQVVKAMDLLLNQNKAKSSYLQASPQDITVVIPFSDHVKAEWSVDGNSEQQLMTLDNQIKNLDADGGTDIYSPVMDGIKKLSSVDLSKYSPAVILMTDGQSNTGRTFNDLKRTWQQAGKDIPVFSITFGDASDAQLNKISDLTNAAVFDGRTDLVAAFKKAKGYN</sequence>
<dbReference type="Pfam" id="PF00092">
    <property type="entry name" value="VWA"/>
    <property type="match status" value="1"/>
</dbReference>
<dbReference type="CDD" id="cd00198">
    <property type="entry name" value="vWFA"/>
    <property type="match status" value="1"/>
</dbReference>
<evidence type="ECO:0000313" key="4">
    <source>
        <dbReference type="Proteomes" id="UP000298347"/>
    </source>
</evidence>
<feature type="domain" description="VWFA" evidence="2">
    <location>
        <begin position="346"/>
        <end position="506"/>
    </location>
</feature>
<dbReference type="SUPFAM" id="SSF53850">
    <property type="entry name" value="Periplasmic binding protein-like II"/>
    <property type="match status" value="1"/>
</dbReference>
<dbReference type="RefSeq" id="WP_135348993.1">
    <property type="nucleotide sequence ID" value="NZ_SRJD01000013.1"/>
</dbReference>
<dbReference type="GO" id="GO:0030973">
    <property type="term" value="F:molybdate ion binding"/>
    <property type="evidence" value="ECO:0007669"/>
    <property type="project" value="TreeGrafter"/>
</dbReference>
<evidence type="ECO:0000313" key="3">
    <source>
        <dbReference type="EMBL" id="TGA97527.1"/>
    </source>
</evidence>
<dbReference type="Gene3D" id="3.40.50.410">
    <property type="entry name" value="von Willebrand factor, type A domain"/>
    <property type="match status" value="1"/>
</dbReference>
<proteinExistence type="predicted"/>
<dbReference type="OrthoDB" id="5621159at2"/>
<dbReference type="EMBL" id="SRJD01000013">
    <property type="protein sequence ID" value="TGA97527.1"/>
    <property type="molecule type" value="Genomic_DNA"/>
</dbReference>
<evidence type="ECO:0000256" key="1">
    <source>
        <dbReference type="SAM" id="SignalP"/>
    </source>
</evidence>
<protein>
    <submittedName>
        <fullName evidence="3">VWA domain-containing protein</fullName>
    </submittedName>
</protein>